<evidence type="ECO:0000256" key="1">
    <source>
        <dbReference type="SAM" id="MobiDB-lite"/>
    </source>
</evidence>
<gene>
    <name evidence="2" type="ORF">SSLN_LOCUS5738</name>
</gene>
<dbReference type="Proteomes" id="UP000275846">
    <property type="component" value="Unassembled WGS sequence"/>
</dbReference>
<evidence type="ECO:0000313" key="4">
    <source>
        <dbReference type="WBParaSite" id="SSLN_0000592501-mRNA-1"/>
    </source>
</evidence>
<reference evidence="2 3" key="2">
    <citation type="submission" date="2018-11" db="EMBL/GenBank/DDBJ databases">
        <authorList>
            <consortium name="Pathogen Informatics"/>
        </authorList>
    </citation>
    <scope>NUCLEOTIDE SEQUENCE [LARGE SCALE GENOMIC DNA]</scope>
    <source>
        <strain evidence="2 3">NST_G2</strain>
    </source>
</reference>
<evidence type="ECO:0000313" key="2">
    <source>
        <dbReference type="EMBL" id="VDL92123.1"/>
    </source>
</evidence>
<dbReference type="EMBL" id="UYSU01033383">
    <property type="protein sequence ID" value="VDL92123.1"/>
    <property type="molecule type" value="Genomic_DNA"/>
</dbReference>
<reference evidence="4" key="1">
    <citation type="submission" date="2016-06" db="UniProtKB">
        <authorList>
            <consortium name="WormBaseParasite"/>
        </authorList>
    </citation>
    <scope>IDENTIFICATION</scope>
</reference>
<keyword evidence="3" id="KW-1185">Reference proteome</keyword>
<feature type="region of interest" description="Disordered" evidence="1">
    <location>
        <begin position="25"/>
        <end position="110"/>
    </location>
</feature>
<feature type="compositionally biased region" description="Polar residues" evidence="1">
    <location>
        <begin position="32"/>
        <end position="42"/>
    </location>
</feature>
<evidence type="ECO:0000313" key="3">
    <source>
        <dbReference type="Proteomes" id="UP000275846"/>
    </source>
</evidence>
<sequence length="110" mass="12168">MKVIGSILEACFFDLAHEDVCEKWSERKEVPQSENRTLTRTRYTGARLTTGLPDPQSGLSSDGLKSADPLQQREKTVSADSPLTPFDVTTDHQMSESPQSPGRTSKRSLT</sequence>
<name>A0A183SNE0_SCHSO</name>
<proteinExistence type="predicted"/>
<organism evidence="4">
    <name type="scientific">Schistocephalus solidus</name>
    <name type="common">Tapeworm</name>
    <dbReference type="NCBI Taxonomy" id="70667"/>
    <lineage>
        <taxon>Eukaryota</taxon>
        <taxon>Metazoa</taxon>
        <taxon>Spiralia</taxon>
        <taxon>Lophotrochozoa</taxon>
        <taxon>Platyhelminthes</taxon>
        <taxon>Cestoda</taxon>
        <taxon>Eucestoda</taxon>
        <taxon>Diphyllobothriidea</taxon>
        <taxon>Diphyllobothriidae</taxon>
        <taxon>Schistocephalus</taxon>
    </lineage>
</organism>
<dbReference type="AlphaFoldDB" id="A0A183SNE0"/>
<protein>
    <submittedName>
        <fullName evidence="4">PDE4DIP</fullName>
    </submittedName>
</protein>
<dbReference type="WBParaSite" id="SSLN_0000592501-mRNA-1">
    <property type="protein sequence ID" value="SSLN_0000592501-mRNA-1"/>
    <property type="gene ID" value="SSLN_0000592501"/>
</dbReference>
<accession>A0A183SNE0</accession>